<comment type="caution">
    <text evidence="2">The sequence shown here is derived from an EMBL/GenBank/DDBJ whole genome shotgun (WGS) entry which is preliminary data.</text>
</comment>
<dbReference type="EMBL" id="SHOA02000014">
    <property type="protein sequence ID" value="TDH66869.1"/>
    <property type="molecule type" value="Genomic_DNA"/>
</dbReference>
<protein>
    <submittedName>
        <fullName evidence="2">Uncharacterized protein</fullName>
    </submittedName>
</protein>
<name>A0A976ICQ4_BRELC</name>
<evidence type="ECO:0000256" key="1">
    <source>
        <dbReference type="SAM" id="MobiDB-lite"/>
    </source>
</evidence>
<dbReference type="GeneID" id="94346890"/>
<organism evidence="2 3">
    <name type="scientific">Bremia lactucae</name>
    <name type="common">Lettuce downy mildew</name>
    <dbReference type="NCBI Taxonomy" id="4779"/>
    <lineage>
        <taxon>Eukaryota</taxon>
        <taxon>Sar</taxon>
        <taxon>Stramenopiles</taxon>
        <taxon>Oomycota</taxon>
        <taxon>Peronosporomycetes</taxon>
        <taxon>Peronosporales</taxon>
        <taxon>Peronosporaceae</taxon>
        <taxon>Bremia</taxon>
    </lineage>
</organism>
<dbReference type="AlphaFoldDB" id="A0A976ICQ4"/>
<dbReference type="Proteomes" id="UP000294530">
    <property type="component" value="Unassembled WGS sequence"/>
</dbReference>
<dbReference type="RefSeq" id="XP_067816368.1">
    <property type="nucleotide sequence ID" value="XM_067961219.1"/>
</dbReference>
<keyword evidence="3" id="KW-1185">Reference proteome</keyword>
<gene>
    <name evidence="2" type="ORF">CCR75_003122</name>
</gene>
<evidence type="ECO:0000313" key="3">
    <source>
        <dbReference type="Proteomes" id="UP000294530"/>
    </source>
</evidence>
<sequence>MALRGIVTKMPLARRDKSGPGSSSGRTVTAVALHELALSTGKAILNADVVAPKPNPDSLAGAIFSYEEK</sequence>
<reference evidence="2 3" key="1">
    <citation type="journal article" date="2021" name="Genome Biol.">
        <title>AFLAP: assembly-free linkage analysis pipeline using k-mers from genome sequencing data.</title>
        <authorList>
            <person name="Fletcher K."/>
            <person name="Zhang L."/>
            <person name="Gil J."/>
            <person name="Han R."/>
            <person name="Cavanaugh K."/>
            <person name="Michelmore R."/>
        </authorList>
    </citation>
    <scope>NUCLEOTIDE SEQUENCE [LARGE SCALE GENOMIC DNA]</scope>
    <source>
        <strain evidence="2 3">SF5</strain>
    </source>
</reference>
<dbReference type="KEGG" id="blac:94346890"/>
<proteinExistence type="predicted"/>
<accession>A0A976ICQ4</accession>
<feature type="region of interest" description="Disordered" evidence="1">
    <location>
        <begin position="1"/>
        <end position="26"/>
    </location>
</feature>
<evidence type="ECO:0000313" key="2">
    <source>
        <dbReference type="EMBL" id="TDH66869.1"/>
    </source>
</evidence>